<dbReference type="GO" id="GO:0006811">
    <property type="term" value="P:monoatomic ion transport"/>
    <property type="evidence" value="ECO:0007669"/>
    <property type="project" value="InterPro"/>
</dbReference>
<protein>
    <submittedName>
        <fullName evidence="2">Uncharacterized protein</fullName>
    </submittedName>
</protein>
<comment type="caution">
    <text evidence="2">The sequence shown here is derived from an EMBL/GenBank/DDBJ whole genome shotgun (WGS) entry which is preliminary data.</text>
</comment>
<evidence type="ECO:0000256" key="1">
    <source>
        <dbReference type="SAM" id="MobiDB-lite"/>
    </source>
</evidence>
<sequence length="247" mass="26620">MLLYVTLCRVPGASQIQGTTSIVAPVPVFLNPEGSSSGGSAFASPVSRTSAQPQQPQPTLSTQQEEPSDWSSAEGSIQPVLPSPQAQHFSHNRAVEISSTMDSPQVRSIAQVTTATTSTVNSVPGGRLYLRTVVERQTQTEKRIPCWRQLLYCLAGDDRFRRQRQRQAAAEAAMALKLTGGRANGVPRMAGLSSATAGRVNSVSQIDRAARILFPASFGLLNLFYWTGYVIAAGNEFTWKDVPGIKN</sequence>
<gene>
    <name evidence="2" type="ORF">J437_LFUL000022</name>
</gene>
<dbReference type="AlphaFoldDB" id="A0A8K0JZR5"/>
<name>A0A8K0JZR5_LADFU</name>
<reference evidence="2" key="2">
    <citation type="submission" date="2017-10" db="EMBL/GenBank/DDBJ databases">
        <title>Ladona fulva Genome sequencing and assembly.</title>
        <authorList>
            <person name="Murali S."/>
            <person name="Richards S."/>
            <person name="Bandaranaike D."/>
            <person name="Bellair M."/>
            <person name="Blankenburg K."/>
            <person name="Chao H."/>
            <person name="Dinh H."/>
            <person name="Doddapaneni H."/>
            <person name="Dugan-Rocha S."/>
            <person name="Elkadiri S."/>
            <person name="Gnanaolivu R."/>
            <person name="Hernandez B."/>
            <person name="Skinner E."/>
            <person name="Javaid M."/>
            <person name="Lee S."/>
            <person name="Li M."/>
            <person name="Ming W."/>
            <person name="Munidasa M."/>
            <person name="Muniz J."/>
            <person name="Nguyen L."/>
            <person name="Hughes D."/>
            <person name="Osuji N."/>
            <person name="Pu L.-L."/>
            <person name="Puazo M."/>
            <person name="Qu C."/>
            <person name="Quiroz J."/>
            <person name="Raj R."/>
            <person name="Weissenberger G."/>
            <person name="Xin Y."/>
            <person name="Zou X."/>
            <person name="Han Y."/>
            <person name="Worley K."/>
            <person name="Muzny D."/>
            <person name="Gibbs R."/>
        </authorList>
    </citation>
    <scope>NUCLEOTIDE SEQUENCE</scope>
    <source>
        <strain evidence="2">Sampled in the wild</strain>
    </source>
</reference>
<keyword evidence="3" id="KW-1185">Reference proteome</keyword>
<dbReference type="InterPro" id="IPR036719">
    <property type="entry name" value="Neuro-gated_channel_TM_sf"/>
</dbReference>
<evidence type="ECO:0000313" key="3">
    <source>
        <dbReference type="Proteomes" id="UP000792457"/>
    </source>
</evidence>
<proteinExistence type="predicted"/>
<organism evidence="2 3">
    <name type="scientific">Ladona fulva</name>
    <name type="common">Scarce chaser dragonfly</name>
    <name type="synonym">Libellula fulva</name>
    <dbReference type="NCBI Taxonomy" id="123851"/>
    <lineage>
        <taxon>Eukaryota</taxon>
        <taxon>Metazoa</taxon>
        <taxon>Ecdysozoa</taxon>
        <taxon>Arthropoda</taxon>
        <taxon>Hexapoda</taxon>
        <taxon>Insecta</taxon>
        <taxon>Pterygota</taxon>
        <taxon>Palaeoptera</taxon>
        <taxon>Odonata</taxon>
        <taxon>Epiprocta</taxon>
        <taxon>Anisoptera</taxon>
        <taxon>Libelluloidea</taxon>
        <taxon>Libellulidae</taxon>
        <taxon>Ladona</taxon>
    </lineage>
</organism>
<dbReference type="GO" id="GO:0016020">
    <property type="term" value="C:membrane"/>
    <property type="evidence" value="ECO:0007669"/>
    <property type="project" value="InterPro"/>
</dbReference>
<feature type="region of interest" description="Disordered" evidence="1">
    <location>
        <begin position="34"/>
        <end position="88"/>
    </location>
</feature>
<dbReference type="SUPFAM" id="SSF90112">
    <property type="entry name" value="Neurotransmitter-gated ion-channel transmembrane pore"/>
    <property type="match status" value="1"/>
</dbReference>
<accession>A0A8K0JZR5</accession>
<dbReference type="Proteomes" id="UP000792457">
    <property type="component" value="Unassembled WGS sequence"/>
</dbReference>
<reference evidence="2" key="1">
    <citation type="submission" date="2013-04" db="EMBL/GenBank/DDBJ databases">
        <authorList>
            <person name="Qu J."/>
            <person name="Murali S.C."/>
            <person name="Bandaranaike D."/>
            <person name="Bellair M."/>
            <person name="Blankenburg K."/>
            <person name="Chao H."/>
            <person name="Dinh H."/>
            <person name="Doddapaneni H."/>
            <person name="Downs B."/>
            <person name="Dugan-Rocha S."/>
            <person name="Elkadiri S."/>
            <person name="Gnanaolivu R.D."/>
            <person name="Hernandez B."/>
            <person name="Javaid M."/>
            <person name="Jayaseelan J.C."/>
            <person name="Lee S."/>
            <person name="Li M."/>
            <person name="Ming W."/>
            <person name="Munidasa M."/>
            <person name="Muniz J."/>
            <person name="Nguyen L."/>
            <person name="Ongeri F."/>
            <person name="Osuji N."/>
            <person name="Pu L.-L."/>
            <person name="Puazo M."/>
            <person name="Qu C."/>
            <person name="Quiroz J."/>
            <person name="Raj R."/>
            <person name="Weissenberger G."/>
            <person name="Xin Y."/>
            <person name="Zou X."/>
            <person name="Han Y."/>
            <person name="Richards S."/>
            <person name="Worley K."/>
            <person name="Muzny D."/>
            <person name="Gibbs R."/>
        </authorList>
    </citation>
    <scope>NUCLEOTIDE SEQUENCE</scope>
    <source>
        <strain evidence="2">Sampled in the wild</strain>
    </source>
</reference>
<feature type="compositionally biased region" description="Low complexity" evidence="1">
    <location>
        <begin position="47"/>
        <end position="64"/>
    </location>
</feature>
<evidence type="ECO:0000313" key="2">
    <source>
        <dbReference type="EMBL" id="KAG8225044.1"/>
    </source>
</evidence>
<dbReference type="OrthoDB" id="7276659at2759"/>
<dbReference type="EMBL" id="KZ308222">
    <property type="protein sequence ID" value="KAG8225044.1"/>
    <property type="molecule type" value="Genomic_DNA"/>
</dbReference>